<feature type="compositionally biased region" description="Low complexity" evidence="1">
    <location>
        <begin position="231"/>
        <end position="241"/>
    </location>
</feature>
<proteinExistence type="predicted"/>
<keyword evidence="3" id="KW-1185">Reference proteome</keyword>
<sequence length="933" mass="104003">MSSSGTVGSRSTMIKLPASPRDSPSVRSPGGSGGGGGASIRSPRHHKKKNTRRIQQQHLTNRLGGGGGLHVNTTFNFSIPEDSEVIIVPPHGDSTKGAVEAKNSPRKNKDENSNSNNNITLQMAEEVATETAARANVMMNSCAVERCAVELPSDRTRLALQPKLTTPTAPTEPAVEKKQPITNSNKNSDIPRVRSKKVLVIDPGSGKKCHLTRDDHSLTDKELHVYHQQKRSQQQQKQQQQRARRVGSEDDSEVDEEEKTAATFQTNATGHTMVSALTEVSYVKNKWEMLPLSPILFGKKAAAEDRRDDDEVVEVGHYKQLLMDMRDPALMPDDDAENERFRWLGCLSPGGNMERELGPVPYRRIPMVIFPNELQRCMEEEDETLMGMKLVQSADDFQAHVSTVLKGSKAYRIGIRKGDVLSFAVALSNVDKDDGVMADKIIKRLESVGMRTSYRELYDIFLSKTTSCRPIGLVFRRCLRNSAPVTINSTRINDEFEWSTDFLQALTIKCREYEFEKKVPFQDKESFDADAVPFVSCPNVSLEENTFVSNYLDMVGNIADYFFVNKPTREEDNFLSYRTLRSLVEQSVALAFVCQGNKPQNGSTKTTGTGFVVVRSDHGSWSPPCFLSMMGNESHQTRSFKNANMIVICKKELLDQLMSGSVVHFNAPESELADVLALDSVIIGLEGGRFHPMQNTSIAIKTSESQNQGAYLTSFGQRVGNENIVDGQVLPPEQSVDFYGALQSLELPHSMHAHPVVPDKIEPYCNNDWAELDQYLSPRNGGMAMIFRHSSHEDRHEIDIFTRRLKYYLMDGVPVQMVSSSTSDNNDERELRLTIANTHSLSDSCLELSGKRKPGMVGSAPQGNFSTSFESITKLSRQPPSSLHLDEEDKRRFFSLETDLSAGPIMMLAKNKRDAELLLAGLKLLLEREKILG</sequence>
<organism evidence="2 3">
    <name type="scientific">Skeletonema marinoi</name>
    <dbReference type="NCBI Taxonomy" id="267567"/>
    <lineage>
        <taxon>Eukaryota</taxon>
        <taxon>Sar</taxon>
        <taxon>Stramenopiles</taxon>
        <taxon>Ochrophyta</taxon>
        <taxon>Bacillariophyta</taxon>
        <taxon>Coscinodiscophyceae</taxon>
        <taxon>Thalassiosirophycidae</taxon>
        <taxon>Thalassiosirales</taxon>
        <taxon>Skeletonemataceae</taxon>
        <taxon>Skeletonema</taxon>
        <taxon>Skeletonema marinoi-dohrnii complex</taxon>
    </lineage>
</organism>
<gene>
    <name evidence="2" type="ORF">QTG54_011020</name>
</gene>
<dbReference type="EMBL" id="JATAAI010000021">
    <property type="protein sequence ID" value="KAK1738351.1"/>
    <property type="molecule type" value="Genomic_DNA"/>
</dbReference>
<evidence type="ECO:0000313" key="2">
    <source>
        <dbReference type="EMBL" id="KAK1738351.1"/>
    </source>
</evidence>
<feature type="compositionally biased region" description="Low complexity" evidence="1">
    <location>
        <begin position="19"/>
        <end position="29"/>
    </location>
</feature>
<feature type="compositionally biased region" description="Low complexity" evidence="1">
    <location>
        <begin position="162"/>
        <end position="173"/>
    </location>
</feature>
<name>A0AAD8Y2C8_9STRA</name>
<evidence type="ECO:0000256" key="1">
    <source>
        <dbReference type="SAM" id="MobiDB-lite"/>
    </source>
</evidence>
<dbReference type="Proteomes" id="UP001224775">
    <property type="component" value="Unassembled WGS sequence"/>
</dbReference>
<feature type="compositionally biased region" description="Basic residues" evidence="1">
    <location>
        <begin position="42"/>
        <end position="52"/>
    </location>
</feature>
<evidence type="ECO:0000313" key="3">
    <source>
        <dbReference type="Proteomes" id="UP001224775"/>
    </source>
</evidence>
<feature type="region of interest" description="Disordered" evidence="1">
    <location>
        <begin position="1"/>
        <end position="55"/>
    </location>
</feature>
<feature type="region of interest" description="Disordered" evidence="1">
    <location>
        <begin position="225"/>
        <end position="266"/>
    </location>
</feature>
<feature type="region of interest" description="Disordered" evidence="1">
    <location>
        <begin position="87"/>
        <end position="117"/>
    </location>
</feature>
<feature type="compositionally biased region" description="Polar residues" evidence="1">
    <location>
        <begin position="1"/>
        <end position="12"/>
    </location>
</feature>
<accession>A0AAD8Y2C8</accession>
<feature type="compositionally biased region" description="Acidic residues" evidence="1">
    <location>
        <begin position="249"/>
        <end position="258"/>
    </location>
</feature>
<comment type="caution">
    <text evidence="2">The sequence shown here is derived from an EMBL/GenBank/DDBJ whole genome shotgun (WGS) entry which is preliminary data.</text>
</comment>
<dbReference type="AlphaFoldDB" id="A0AAD8Y2C8"/>
<reference evidence="2" key="1">
    <citation type="submission" date="2023-06" db="EMBL/GenBank/DDBJ databases">
        <title>Survivors Of The Sea: Transcriptome response of Skeletonema marinoi to long-term dormancy.</title>
        <authorList>
            <person name="Pinder M.I.M."/>
            <person name="Kourtchenko O."/>
            <person name="Robertson E.K."/>
            <person name="Larsson T."/>
            <person name="Maumus F."/>
            <person name="Osuna-Cruz C.M."/>
            <person name="Vancaester E."/>
            <person name="Stenow R."/>
            <person name="Vandepoele K."/>
            <person name="Ploug H."/>
            <person name="Bruchert V."/>
            <person name="Godhe A."/>
            <person name="Topel M."/>
        </authorList>
    </citation>
    <scope>NUCLEOTIDE SEQUENCE</scope>
    <source>
        <strain evidence="2">R05AC</strain>
    </source>
</reference>
<feature type="region of interest" description="Disordered" evidence="1">
    <location>
        <begin position="162"/>
        <end position="195"/>
    </location>
</feature>
<protein>
    <submittedName>
        <fullName evidence="2">Uncharacterized protein</fullName>
    </submittedName>
</protein>